<evidence type="ECO:0000313" key="9">
    <source>
        <dbReference type="Proteomes" id="UP000178323"/>
    </source>
</evidence>
<comment type="function">
    <text evidence="6">The RuvA-RuvB-RuvC complex processes Holliday junction (HJ) DNA during genetic recombination and DNA repair, while the RuvA-RuvB complex plays an important role in the rescue of blocked DNA replication forks via replication fork reversal (RFR). RuvA specifically binds to HJ cruciform DNA, conferring on it an open structure. The RuvB hexamer acts as an ATP-dependent pump, pulling dsDNA into and through the RuvAB complex. HJ branch migration allows RuvC to scan DNA until it finds its consensus sequence, where it cleaves and resolves the cruciform DNA.</text>
</comment>
<evidence type="ECO:0000259" key="7">
    <source>
        <dbReference type="SMART" id="SM00278"/>
    </source>
</evidence>
<dbReference type="EMBL" id="MFFS01000051">
    <property type="protein sequence ID" value="OGF21796.1"/>
    <property type="molecule type" value="Genomic_DNA"/>
</dbReference>
<evidence type="ECO:0000256" key="1">
    <source>
        <dbReference type="ARBA" id="ARBA00022490"/>
    </source>
</evidence>
<dbReference type="STRING" id="1797985.A2Y83_02370"/>
<dbReference type="SMART" id="SM00278">
    <property type="entry name" value="HhH1"/>
    <property type="match status" value="2"/>
</dbReference>
<dbReference type="Pfam" id="PF01330">
    <property type="entry name" value="RuvA_N"/>
    <property type="match status" value="1"/>
</dbReference>
<dbReference type="NCBIfam" id="TIGR00084">
    <property type="entry name" value="ruvA"/>
    <property type="match status" value="1"/>
</dbReference>
<organism evidence="8 9">
    <name type="scientific">Candidatus Falkowbacteria bacterium RBG_13_39_14</name>
    <dbReference type="NCBI Taxonomy" id="1797985"/>
    <lineage>
        <taxon>Bacteria</taxon>
        <taxon>Candidatus Falkowiibacteriota</taxon>
    </lineage>
</organism>
<dbReference type="GO" id="GO:0005737">
    <property type="term" value="C:cytoplasm"/>
    <property type="evidence" value="ECO:0007669"/>
    <property type="project" value="UniProtKB-SubCell"/>
</dbReference>
<keyword evidence="8" id="KW-0547">Nucleotide-binding</keyword>
<dbReference type="GO" id="GO:0006310">
    <property type="term" value="P:DNA recombination"/>
    <property type="evidence" value="ECO:0007669"/>
    <property type="project" value="UniProtKB-UniRule"/>
</dbReference>
<dbReference type="SUPFAM" id="SSF47781">
    <property type="entry name" value="RuvA domain 2-like"/>
    <property type="match status" value="1"/>
</dbReference>
<dbReference type="SUPFAM" id="SSF50249">
    <property type="entry name" value="Nucleic acid-binding proteins"/>
    <property type="match status" value="1"/>
</dbReference>
<dbReference type="GO" id="GO:0006281">
    <property type="term" value="P:DNA repair"/>
    <property type="evidence" value="ECO:0007669"/>
    <property type="project" value="UniProtKB-UniRule"/>
</dbReference>
<evidence type="ECO:0000256" key="6">
    <source>
        <dbReference type="HAMAP-Rule" id="MF_00031"/>
    </source>
</evidence>
<keyword evidence="1 6" id="KW-0963">Cytoplasm</keyword>
<dbReference type="GO" id="GO:0000400">
    <property type="term" value="F:four-way junction DNA binding"/>
    <property type="evidence" value="ECO:0007669"/>
    <property type="project" value="UniProtKB-UniRule"/>
</dbReference>
<evidence type="ECO:0000256" key="2">
    <source>
        <dbReference type="ARBA" id="ARBA00022763"/>
    </source>
</evidence>
<accession>A0A1F5S562</accession>
<dbReference type="GO" id="GO:0009379">
    <property type="term" value="C:Holliday junction helicase complex"/>
    <property type="evidence" value="ECO:0007669"/>
    <property type="project" value="InterPro"/>
</dbReference>
<dbReference type="GO" id="GO:0048476">
    <property type="term" value="C:Holliday junction resolvase complex"/>
    <property type="evidence" value="ECO:0007669"/>
    <property type="project" value="UniProtKB-UniRule"/>
</dbReference>
<dbReference type="GO" id="GO:0005524">
    <property type="term" value="F:ATP binding"/>
    <property type="evidence" value="ECO:0007669"/>
    <property type="project" value="InterPro"/>
</dbReference>
<dbReference type="HAMAP" id="MF_00031">
    <property type="entry name" value="DNA_HJ_migration_RuvA"/>
    <property type="match status" value="1"/>
</dbReference>
<comment type="caution">
    <text evidence="6">Lacks conserved residue(s) required for the propagation of feature annotation.</text>
</comment>
<evidence type="ECO:0000313" key="8">
    <source>
        <dbReference type="EMBL" id="OGF21796.1"/>
    </source>
</evidence>
<dbReference type="InterPro" id="IPR010994">
    <property type="entry name" value="RuvA_2-like"/>
</dbReference>
<comment type="similarity">
    <text evidence="6">Belongs to the RuvA family.</text>
</comment>
<dbReference type="Gene3D" id="1.10.150.20">
    <property type="entry name" value="5' to 3' exonuclease, C-terminal subdomain"/>
    <property type="match status" value="1"/>
</dbReference>
<comment type="subunit">
    <text evidence="6">Homotetramer. Forms an RuvA(8)-RuvB(12)-Holliday junction (HJ) complex. HJ DNA is sandwiched between 2 RuvA tetramers; dsDNA enters through RuvA and exits via RuvB. An RuvB hexamer assembles on each DNA strand where it exits the tetramer. Each RuvB hexamer is contacted by two RuvA subunits (via domain III) on 2 adjacent RuvB subunits; this complex drives branch migration. In the full resolvosome a probable DNA-RuvA(4)-RuvB(12)-RuvC(2) complex forms which resolves the HJ.</text>
</comment>
<dbReference type="CDD" id="cd14332">
    <property type="entry name" value="UBA_RuvA_C"/>
    <property type="match status" value="1"/>
</dbReference>
<evidence type="ECO:0000256" key="5">
    <source>
        <dbReference type="ARBA" id="ARBA00023204"/>
    </source>
</evidence>
<protein>
    <recommendedName>
        <fullName evidence="6">Holliday junction branch migration complex subunit RuvA</fullName>
    </recommendedName>
</protein>
<dbReference type="Gene3D" id="1.10.8.10">
    <property type="entry name" value="DNA helicase RuvA subunit, C-terminal domain"/>
    <property type="match status" value="1"/>
</dbReference>
<evidence type="ECO:0000256" key="4">
    <source>
        <dbReference type="ARBA" id="ARBA00023172"/>
    </source>
</evidence>
<reference evidence="8 9" key="1">
    <citation type="journal article" date="2016" name="Nat. Commun.">
        <title>Thousands of microbial genomes shed light on interconnected biogeochemical processes in an aquifer system.</title>
        <authorList>
            <person name="Anantharaman K."/>
            <person name="Brown C.T."/>
            <person name="Hug L.A."/>
            <person name="Sharon I."/>
            <person name="Castelle C.J."/>
            <person name="Probst A.J."/>
            <person name="Thomas B.C."/>
            <person name="Singh A."/>
            <person name="Wilkins M.J."/>
            <person name="Karaoz U."/>
            <person name="Brodie E.L."/>
            <person name="Williams K.H."/>
            <person name="Hubbard S.S."/>
            <person name="Banfield J.F."/>
        </authorList>
    </citation>
    <scope>NUCLEOTIDE SEQUENCE [LARGE SCALE GENOMIC DNA]</scope>
</reference>
<keyword evidence="8" id="KW-0067">ATP-binding</keyword>
<keyword evidence="5 6" id="KW-0234">DNA repair</keyword>
<evidence type="ECO:0000256" key="3">
    <source>
        <dbReference type="ARBA" id="ARBA00023125"/>
    </source>
</evidence>
<dbReference type="Pfam" id="PF07499">
    <property type="entry name" value="RuvA_C"/>
    <property type="match status" value="1"/>
</dbReference>
<keyword evidence="2 6" id="KW-0227">DNA damage</keyword>
<dbReference type="GO" id="GO:0009378">
    <property type="term" value="F:four-way junction helicase activity"/>
    <property type="evidence" value="ECO:0007669"/>
    <property type="project" value="InterPro"/>
</dbReference>
<keyword evidence="8" id="KW-0378">Hydrolase</keyword>
<sequence>MISFLKGKIEEIGESYAVINVHDVGYKVYTSDDLTGYKSRESVKLHTHHHIRENVMDLFGFFDKEDLIMFEILLTVSGIGPKSALSILGKAGRENIIKAVSSRNPDILASAGIGKKTAEKLVAELKDKLSGADCAVKYFGADFSEAADGLVGLGYSKNEAAEALKNLPPDIRNTSDRIKWALKNL</sequence>
<dbReference type="Pfam" id="PF14520">
    <property type="entry name" value="HHH_5"/>
    <property type="match status" value="1"/>
</dbReference>
<feature type="domain" description="Helix-hairpin-helix DNA-binding motif class 1" evidence="7">
    <location>
        <begin position="105"/>
        <end position="124"/>
    </location>
</feature>
<dbReference type="Proteomes" id="UP000178323">
    <property type="component" value="Unassembled WGS sequence"/>
</dbReference>
<dbReference type="AlphaFoldDB" id="A0A1F5S562"/>
<dbReference type="InterPro" id="IPR000085">
    <property type="entry name" value="RuvA"/>
</dbReference>
<proteinExistence type="inferred from homology"/>
<name>A0A1F5S562_9BACT</name>
<dbReference type="InterPro" id="IPR012340">
    <property type="entry name" value="NA-bd_OB-fold"/>
</dbReference>
<keyword evidence="8" id="KW-0347">Helicase</keyword>
<dbReference type="Gene3D" id="2.40.50.140">
    <property type="entry name" value="Nucleic acid-binding proteins"/>
    <property type="match status" value="1"/>
</dbReference>
<dbReference type="InterPro" id="IPR003583">
    <property type="entry name" value="Hlx-hairpin-Hlx_DNA-bd_motif"/>
</dbReference>
<dbReference type="InterPro" id="IPR013849">
    <property type="entry name" value="DNA_helicase_Holl-junc_RuvA_I"/>
</dbReference>
<keyword evidence="3 6" id="KW-0238">DNA-binding</keyword>
<feature type="domain" description="Helix-hairpin-helix DNA-binding motif class 1" evidence="7">
    <location>
        <begin position="71"/>
        <end position="90"/>
    </location>
</feature>
<keyword evidence="4 6" id="KW-0233">DNA recombination</keyword>
<comment type="subcellular location">
    <subcellularLocation>
        <location evidence="6">Cytoplasm</location>
    </subcellularLocation>
</comment>
<comment type="caution">
    <text evidence="8">The sequence shown here is derived from an EMBL/GenBank/DDBJ whole genome shotgun (WGS) entry which is preliminary data.</text>
</comment>
<gene>
    <name evidence="6" type="primary">ruvA</name>
    <name evidence="8" type="ORF">A2Y83_02370</name>
</gene>
<dbReference type="InterPro" id="IPR036267">
    <property type="entry name" value="RuvA_C_sf"/>
</dbReference>
<dbReference type="InterPro" id="IPR011114">
    <property type="entry name" value="RuvA_C"/>
</dbReference>
<comment type="domain">
    <text evidence="6">Has three domains with a flexible linker between the domains II and III and assumes an 'L' shape. Domain III is highly mobile and contacts RuvB.</text>
</comment>
<dbReference type="SUPFAM" id="SSF46929">
    <property type="entry name" value="DNA helicase RuvA subunit, C-terminal domain"/>
    <property type="match status" value="1"/>
</dbReference>
<feature type="region of interest" description="Domain III" evidence="6">
    <location>
        <begin position="143"/>
        <end position="185"/>
    </location>
</feature>